<reference evidence="4" key="1">
    <citation type="submission" date="2017-02" db="UniProtKB">
        <authorList>
            <consortium name="WormBaseParasite"/>
        </authorList>
    </citation>
    <scope>IDENTIFICATION</scope>
</reference>
<dbReference type="OrthoDB" id="10042652at2759"/>
<keyword evidence="3" id="KW-1185">Reference proteome</keyword>
<accession>A0A0R3PIR8</accession>
<evidence type="ECO:0000256" key="1">
    <source>
        <dbReference type="SAM" id="MobiDB-lite"/>
    </source>
</evidence>
<dbReference type="WBParaSite" id="ACOC_0000426101-mRNA-1">
    <property type="protein sequence ID" value="ACOC_0000426101-mRNA-1"/>
    <property type="gene ID" value="ACOC_0000426101"/>
</dbReference>
<name>A0A0R3PIR8_ANGCS</name>
<proteinExistence type="predicted"/>
<evidence type="ECO:0000313" key="3">
    <source>
        <dbReference type="Proteomes" id="UP000267027"/>
    </source>
</evidence>
<dbReference type="AlphaFoldDB" id="A0A0R3PIR8"/>
<evidence type="ECO:0000313" key="2">
    <source>
        <dbReference type="EMBL" id="VDM55847.1"/>
    </source>
</evidence>
<sequence length="96" mass="10573">MVDSCSSTRVPYSSRIGPGLPQLSISNEPNTPGDALLYRVAHSTCSTEEDPGRHETKTTNRGRTVDHRDALLYRAAHSRCSTEEDPVQCEKNTALE</sequence>
<protein>
    <submittedName>
        <fullName evidence="2 4">Uncharacterized protein</fullName>
    </submittedName>
</protein>
<feature type="region of interest" description="Disordered" evidence="1">
    <location>
        <begin position="1"/>
        <end position="64"/>
    </location>
</feature>
<gene>
    <name evidence="2" type="ORF">ACOC_LOCUS4262</name>
</gene>
<dbReference type="Proteomes" id="UP000267027">
    <property type="component" value="Unassembled WGS sequence"/>
</dbReference>
<reference evidence="2 3" key="2">
    <citation type="submission" date="2018-11" db="EMBL/GenBank/DDBJ databases">
        <authorList>
            <consortium name="Pathogen Informatics"/>
        </authorList>
    </citation>
    <scope>NUCLEOTIDE SEQUENCE [LARGE SCALE GENOMIC DNA]</scope>
    <source>
        <strain evidence="2 3">Costa Rica</strain>
    </source>
</reference>
<feature type="compositionally biased region" description="Basic and acidic residues" evidence="1">
    <location>
        <begin position="50"/>
        <end position="64"/>
    </location>
</feature>
<feature type="compositionally biased region" description="Polar residues" evidence="1">
    <location>
        <begin position="1"/>
        <end position="11"/>
    </location>
</feature>
<dbReference type="EMBL" id="UYYA01003809">
    <property type="protein sequence ID" value="VDM55847.1"/>
    <property type="molecule type" value="Genomic_DNA"/>
</dbReference>
<evidence type="ECO:0000313" key="4">
    <source>
        <dbReference type="WBParaSite" id="ACOC_0000426101-mRNA-1"/>
    </source>
</evidence>
<organism evidence="4">
    <name type="scientific">Angiostrongylus costaricensis</name>
    <name type="common">Nematode worm</name>
    <dbReference type="NCBI Taxonomy" id="334426"/>
    <lineage>
        <taxon>Eukaryota</taxon>
        <taxon>Metazoa</taxon>
        <taxon>Ecdysozoa</taxon>
        <taxon>Nematoda</taxon>
        <taxon>Chromadorea</taxon>
        <taxon>Rhabditida</taxon>
        <taxon>Rhabditina</taxon>
        <taxon>Rhabditomorpha</taxon>
        <taxon>Strongyloidea</taxon>
        <taxon>Metastrongylidae</taxon>
        <taxon>Angiostrongylus</taxon>
    </lineage>
</organism>